<dbReference type="RefSeq" id="WP_282759160.1">
    <property type="nucleotide sequence ID" value="NZ_JASCTH010000006.1"/>
</dbReference>
<dbReference type="NCBIfam" id="NF038156">
    <property type="entry name" value="lant_syn_V_LxmK"/>
    <property type="match status" value="1"/>
</dbReference>
<organism evidence="1 2">
    <name type="scientific">Actinoplanes sandaracinus</name>
    <dbReference type="NCBI Taxonomy" id="3045177"/>
    <lineage>
        <taxon>Bacteria</taxon>
        <taxon>Bacillati</taxon>
        <taxon>Actinomycetota</taxon>
        <taxon>Actinomycetes</taxon>
        <taxon>Micromonosporales</taxon>
        <taxon>Micromonosporaceae</taxon>
        <taxon>Actinoplanes</taxon>
    </lineage>
</organism>
<proteinExistence type="predicted"/>
<keyword evidence="2" id="KW-1185">Reference proteome</keyword>
<evidence type="ECO:0000313" key="2">
    <source>
        <dbReference type="Proteomes" id="UP001241758"/>
    </source>
</evidence>
<name>A0ABT6WHH7_9ACTN</name>
<reference evidence="1 2" key="1">
    <citation type="submission" date="2023-05" db="EMBL/GenBank/DDBJ databases">
        <title>Actinoplanes sp. NEAU-A12 genome sequencing.</title>
        <authorList>
            <person name="Wang Z.-S."/>
        </authorList>
    </citation>
    <scope>NUCLEOTIDE SEQUENCE [LARGE SCALE GENOMIC DNA]</scope>
    <source>
        <strain evidence="1 2">NEAU-A12</strain>
    </source>
</reference>
<sequence length="375" mass="40144">MTDVTAAMALAFTPESLDEHPEVIGFLHRLGLGEIDMNTVSALGGRNPNWAGTTSTGHSVFIKELPAVVPTALQRTLAYEEVARRVPPGSPLRSPELLGADADAGLVAFHRVPGARAMNAIAVAGELEPALCVRAGAAIGALHGLDVPSGTDDSPLEMPPLAWLTALPVELLGGYSMAQLAGWRLVQNDAEVVAGLHALRAAEAAARRVPVHGDLRMDQFFLANDQLYLCDWEYFRLADPARDLGAFTGELVFQALYLALSDRRAATVAGGSDELDHTEIHRRATAGLDVAGDLVRAFWAGYREHAPADDPDLAARAFGFAGWHMYDRLITWGENHSQLNPVVKAIAGICRRFLTDSVATARLFGVALVSEELTC</sequence>
<gene>
    <name evidence="1" type="primary">lxmK</name>
    <name evidence="1" type="ORF">QLQ12_11080</name>
</gene>
<comment type="caution">
    <text evidence="1">The sequence shown here is derived from an EMBL/GenBank/DDBJ whole genome shotgun (WGS) entry which is preliminary data.</text>
</comment>
<dbReference type="SUPFAM" id="SSF56112">
    <property type="entry name" value="Protein kinase-like (PK-like)"/>
    <property type="match status" value="1"/>
</dbReference>
<evidence type="ECO:0000313" key="1">
    <source>
        <dbReference type="EMBL" id="MDI6099140.1"/>
    </source>
</evidence>
<dbReference type="Proteomes" id="UP001241758">
    <property type="component" value="Unassembled WGS sequence"/>
</dbReference>
<protein>
    <submittedName>
        <fullName evidence="1">Class V lanthionine synthetase subunit LxmK</fullName>
    </submittedName>
</protein>
<dbReference type="InterPro" id="IPR011009">
    <property type="entry name" value="Kinase-like_dom_sf"/>
</dbReference>
<dbReference type="EMBL" id="JASCTH010000006">
    <property type="protein sequence ID" value="MDI6099140.1"/>
    <property type="molecule type" value="Genomic_DNA"/>
</dbReference>
<accession>A0ABT6WHH7</accession>
<dbReference type="Gene3D" id="3.90.1200.10">
    <property type="match status" value="1"/>
</dbReference>